<feature type="domain" description="CCHC-type" evidence="13">
    <location>
        <begin position="76"/>
        <end position="92"/>
    </location>
</feature>
<dbReference type="InterPro" id="IPR039537">
    <property type="entry name" value="Retrotran_Ty1/copia-like"/>
</dbReference>
<keyword evidence="11" id="KW-0175">Coiled coil</keyword>
<evidence type="ECO:0000256" key="4">
    <source>
        <dbReference type="ARBA" id="ARBA00022801"/>
    </source>
</evidence>
<keyword evidence="7" id="KW-0695">RNA-directed DNA polymerase</keyword>
<reference evidence="14" key="1">
    <citation type="journal article" date="2022" name="Int. J. Mol. Sci.">
        <title>Draft Genome of Tanacetum Coccineum: Genomic Comparison of Closely Related Tanacetum-Family Plants.</title>
        <authorList>
            <person name="Yamashiro T."/>
            <person name="Shiraishi A."/>
            <person name="Nakayama K."/>
            <person name="Satake H."/>
        </authorList>
    </citation>
    <scope>NUCLEOTIDE SEQUENCE</scope>
</reference>
<accession>A0ABQ5C6Z4</accession>
<keyword evidence="5" id="KW-0460">Magnesium</keyword>
<keyword evidence="10" id="KW-0862">Zinc</keyword>
<feature type="compositionally biased region" description="Polar residues" evidence="12">
    <location>
        <begin position="786"/>
        <end position="800"/>
    </location>
</feature>
<comment type="caution">
    <text evidence="14">The sequence shown here is derived from an EMBL/GenBank/DDBJ whole genome shotgun (WGS) entry which is preliminary data.</text>
</comment>
<keyword evidence="8" id="KW-0808">Transferase</keyword>
<gene>
    <name evidence="14" type="ORF">Tco_0891673</name>
</gene>
<feature type="coiled-coil region" evidence="11">
    <location>
        <begin position="279"/>
        <end position="306"/>
    </location>
</feature>
<keyword evidence="10" id="KW-0863">Zinc-finger</keyword>
<evidence type="ECO:0000256" key="2">
    <source>
        <dbReference type="ARBA" id="ARBA00022723"/>
    </source>
</evidence>
<evidence type="ECO:0000256" key="3">
    <source>
        <dbReference type="ARBA" id="ARBA00022759"/>
    </source>
</evidence>
<evidence type="ECO:0000256" key="9">
    <source>
        <dbReference type="ARBA" id="ARBA00023172"/>
    </source>
</evidence>
<dbReference type="Pfam" id="PF00098">
    <property type="entry name" value="zf-CCHC"/>
    <property type="match status" value="1"/>
</dbReference>
<name>A0ABQ5C6Z4_9ASTR</name>
<feature type="compositionally biased region" description="Polar residues" evidence="12">
    <location>
        <begin position="1202"/>
        <end position="1224"/>
    </location>
</feature>
<evidence type="ECO:0000313" key="15">
    <source>
        <dbReference type="Proteomes" id="UP001151760"/>
    </source>
</evidence>
<dbReference type="Proteomes" id="UP001151760">
    <property type="component" value="Unassembled WGS sequence"/>
</dbReference>
<evidence type="ECO:0000256" key="12">
    <source>
        <dbReference type="SAM" id="MobiDB-lite"/>
    </source>
</evidence>
<dbReference type="SUPFAM" id="SSF57756">
    <property type="entry name" value="Retrovirus zinc finger-like domains"/>
    <property type="match status" value="1"/>
</dbReference>
<dbReference type="SMART" id="SM00343">
    <property type="entry name" value="ZnF_C2HC"/>
    <property type="match status" value="1"/>
</dbReference>
<keyword evidence="15" id="KW-1185">Reference proteome</keyword>
<organism evidence="14 15">
    <name type="scientific">Tanacetum coccineum</name>
    <dbReference type="NCBI Taxonomy" id="301880"/>
    <lineage>
        <taxon>Eukaryota</taxon>
        <taxon>Viridiplantae</taxon>
        <taxon>Streptophyta</taxon>
        <taxon>Embryophyta</taxon>
        <taxon>Tracheophyta</taxon>
        <taxon>Spermatophyta</taxon>
        <taxon>Magnoliopsida</taxon>
        <taxon>eudicotyledons</taxon>
        <taxon>Gunneridae</taxon>
        <taxon>Pentapetalae</taxon>
        <taxon>asterids</taxon>
        <taxon>campanulids</taxon>
        <taxon>Asterales</taxon>
        <taxon>Asteraceae</taxon>
        <taxon>Asteroideae</taxon>
        <taxon>Anthemideae</taxon>
        <taxon>Anthemidinae</taxon>
        <taxon>Tanacetum</taxon>
    </lineage>
</organism>
<evidence type="ECO:0000256" key="7">
    <source>
        <dbReference type="ARBA" id="ARBA00022918"/>
    </source>
</evidence>
<dbReference type="InterPro" id="IPR025724">
    <property type="entry name" value="GAG-pre-integrase_dom"/>
</dbReference>
<dbReference type="PROSITE" id="PS50158">
    <property type="entry name" value="ZF_CCHC"/>
    <property type="match status" value="1"/>
</dbReference>
<keyword evidence="4" id="KW-0378">Hydrolase</keyword>
<evidence type="ECO:0000256" key="5">
    <source>
        <dbReference type="ARBA" id="ARBA00022842"/>
    </source>
</evidence>
<dbReference type="InterPro" id="IPR001878">
    <property type="entry name" value="Znf_CCHC"/>
</dbReference>
<feature type="region of interest" description="Disordered" evidence="12">
    <location>
        <begin position="766"/>
        <end position="842"/>
    </location>
</feature>
<reference evidence="14" key="2">
    <citation type="submission" date="2022-01" db="EMBL/GenBank/DDBJ databases">
        <authorList>
            <person name="Yamashiro T."/>
            <person name="Shiraishi A."/>
            <person name="Satake H."/>
            <person name="Nakayama K."/>
        </authorList>
    </citation>
    <scope>NUCLEOTIDE SEQUENCE</scope>
</reference>
<feature type="region of interest" description="Disordered" evidence="12">
    <location>
        <begin position="44"/>
        <end position="66"/>
    </location>
</feature>
<feature type="compositionally biased region" description="Polar residues" evidence="12">
    <location>
        <begin position="1286"/>
        <end position="1296"/>
    </location>
</feature>
<feature type="coiled-coil region" evidence="11">
    <location>
        <begin position="670"/>
        <end position="697"/>
    </location>
</feature>
<keyword evidence="3" id="KW-0255">Endonuclease</keyword>
<keyword evidence="9" id="KW-0233">DNA recombination</keyword>
<keyword evidence="8" id="KW-0239">DNA-directed DNA polymerase</keyword>
<evidence type="ECO:0000256" key="6">
    <source>
        <dbReference type="ARBA" id="ARBA00022908"/>
    </source>
</evidence>
<keyword evidence="6" id="KW-0229">DNA integration</keyword>
<proteinExistence type="predicted"/>
<evidence type="ECO:0000313" key="14">
    <source>
        <dbReference type="EMBL" id="GJT21736.1"/>
    </source>
</evidence>
<dbReference type="PANTHER" id="PTHR42648">
    <property type="entry name" value="TRANSPOSASE, PUTATIVE-RELATED"/>
    <property type="match status" value="1"/>
</dbReference>
<sequence>MAFISTAFASRFPQTNNQLRTSSNPRNQATIQDGRVTVQTVQGRQTQGYTNNGARPNTTTRGTTGSVVGGQGRVVKCYNCQEEGHYARQCTKPKRPKNSAWFKKKLMLTKALELGAYLDPEQLAFLAGNGDTFVAVQASQEIPTSTAFQTDDLDAFDLDCDDAPSAKAVLMANLSSYDSHVLSEVQNHDMNIESDMSYLTVQEAQCSEQPFFNNDTDINITSDNNIISYEQYLQKTKTLVVQSTSSTAQQDELLMSVIDEMQSQVAKCNKVQQENKIVNETLSAKLERYKEQIKIYEQRKSFELNDREKYIDGQLRQVIVDRNAKVADFKKEIHSLKLQLNATVESHKTLSTTVEILKEASKQKEDKYLDEIIDLQKDKKALDNVVYKMEKKVSFAHVDYVALNKLSEHFMKHFVPQKQLSVEQAFWLPISQPVSEKQQIQLEPVFKKELPRELPSISIVKDSFNKMRNHLNKFKETITFHTKITGNRIGSWGVEHIKGAFEKDVKPFTKTLREYFQMFDQGIHKGINAMKEVFQQMETEVTKCQVDRKCFKIEKKELILESERLLEHIICQDVMNVDNVLPMPANFLNHDNSALETLVNENDRLMELLISQDIVHTHLYTLVAINDSNSMKMTFIGEYNENLKLKAELAKKNDMVEQAVYNELSKQSKLNAKDQSIAKLREHIANLKGKNKDESDHNVQNSDVVTSRVYKLDLSPLSPRVKNNREEHVAYLKHLEENAKILREIVEHARELRPFDSDLESASMHRTRKVRFAESASTSEDKSQKKANTPNKQTPNNAMLPSTGIKRCTEASGSKPKSNTRNDRISQPSSSNKKTNKVEAQPRIVEPCLKTKNRVTKPVLNANVYHTVLSANSHLVCSSCNECLFDAIHDLCVSNFISDMHARSKSVKSKKKKTWKCTGKMFNTVGYRWIPTRRTFTINGNKCPLTRITPNSKVTLKKPVTSAVVKPATQTNSRPNRLMVPGFELLQAHDRTTISTHQFCQQISRHDGTDLISRSRDTNLYTISLDDMLKTSPICLLSKASKTKSWLWHRRLSHLNFGTLNQLAKYGLARGIPKLKYQKDHLCSACALGKSKRSSHTPKSQDTNQVKLNLLHMDLYGPMCVESINGKKCILLKLISEFLLDMLSQRMPFESITGEQDKSWKLSGPAPQLMTPGYISSGLFFNPLKSVVSHVPIVVAQRLADPTSSPSSMLNDQDAPSTSVSSTREPVKSLTISPVIMEMNQTSHFDDPCHENLHDVSTSPSANVQLQPASFESTPIQNSLHRDTSSQESSSNVQPF</sequence>
<keyword evidence="8" id="KW-0548">Nucleotidyltransferase</keyword>
<keyword evidence="2" id="KW-0479">Metal-binding</keyword>
<evidence type="ECO:0000256" key="1">
    <source>
        <dbReference type="ARBA" id="ARBA00022722"/>
    </source>
</evidence>
<dbReference type="Pfam" id="PF13976">
    <property type="entry name" value="gag_pre-integrs"/>
    <property type="match status" value="1"/>
</dbReference>
<evidence type="ECO:0000259" key="13">
    <source>
        <dbReference type="PROSITE" id="PS50158"/>
    </source>
</evidence>
<feature type="compositionally biased region" description="Basic and acidic residues" evidence="12">
    <location>
        <begin position="1244"/>
        <end position="1254"/>
    </location>
</feature>
<dbReference type="PANTHER" id="PTHR42648:SF11">
    <property type="entry name" value="TRANSPOSON TY4-P GAG-POL POLYPROTEIN"/>
    <property type="match status" value="1"/>
</dbReference>
<protein>
    <submittedName>
        <fullName evidence="14">Retrovirus-related pol polyprotein from transposon TNT 1-94</fullName>
    </submittedName>
</protein>
<evidence type="ECO:0000256" key="8">
    <source>
        <dbReference type="ARBA" id="ARBA00022932"/>
    </source>
</evidence>
<dbReference type="Gene3D" id="4.10.60.10">
    <property type="entry name" value="Zinc finger, CCHC-type"/>
    <property type="match status" value="1"/>
</dbReference>
<feature type="region of interest" description="Disordered" evidence="12">
    <location>
        <begin position="1243"/>
        <end position="1296"/>
    </location>
</feature>
<feature type="compositionally biased region" description="Polar residues" evidence="12">
    <location>
        <begin position="1255"/>
        <end position="1279"/>
    </location>
</feature>
<evidence type="ECO:0000256" key="11">
    <source>
        <dbReference type="SAM" id="Coils"/>
    </source>
</evidence>
<dbReference type="EMBL" id="BQNB010013912">
    <property type="protein sequence ID" value="GJT21736.1"/>
    <property type="molecule type" value="Genomic_DNA"/>
</dbReference>
<dbReference type="InterPro" id="IPR036875">
    <property type="entry name" value="Znf_CCHC_sf"/>
</dbReference>
<evidence type="ECO:0000256" key="10">
    <source>
        <dbReference type="PROSITE-ProRule" id="PRU00047"/>
    </source>
</evidence>
<feature type="compositionally biased region" description="Polar residues" evidence="12">
    <location>
        <begin position="811"/>
        <end position="833"/>
    </location>
</feature>
<feature type="region of interest" description="Disordered" evidence="12">
    <location>
        <begin position="1202"/>
        <end position="1227"/>
    </location>
</feature>
<keyword evidence="1" id="KW-0540">Nuclease</keyword>